<dbReference type="SMART" id="SM00347">
    <property type="entry name" value="HTH_MARR"/>
    <property type="match status" value="1"/>
</dbReference>
<evidence type="ECO:0000313" key="6">
    <source>
        <dbReference type="Proteomes" id="UP000284902"/>
    </source>
</evidence>
<dbReference type="EMBL" id="QSQN01000007">
    <property type="protein sequence ID" value="RGK41601.1"/>
    <property type="molecule type" value="Genomic_DNA"/>
</dbReference>
<dbReference type="InterPro" id="IPR036390">
    <property type="entry name" value="WH_DNA-bd_sf"/>
</dbReference>
<dbReference type="Proteomes" id="UP000260793">
    <property type="component" value="Unassembled WGS sequence"/>
</dbReference>
<evidence type="ECO:0000313" key="5">
    <source>
        <dbReference type="Proteomes" id="UP000260793"/>
    </source>
</evidence>
<dbReference type="EMBL" id="QRHG01000004">
    <property type="protein sequence ID" value="RHF62650.1"/>
    <property type="molecule type" value="Genomic_DNA"/>
</dbReference>
<evidence type="ECO:0000313" key="3">
    <source>
        <dbReference type="EMBL" id="RHF62650.1"/>
    </source>
</evidence>
<dbReference type="AlphaFoldDB" id="A0A3E4LVW1"/>
<dbReference type="PROSITE" id="PS50995">
    <property type="entry name" value="HTH_MARR_2"/>
    <property type="match status" value="1"/>
</dbReference>
<gene>
    <name evidence="4" type="ORF">DW116_09530</name>
    <name evidence="3" type="ORF">DW672_02085</name>
    <name evidence="2" type="ORF">DXD17_03625</name>
</gene>
<proteinExistence type="predicted"/>
<organism evidence="2 5">
    <name type="scientific">[Ruminococcus] lactaris</name>
    <dbReference type="NCBI Taxonomy" id="46228"/>
    <lineage>
        <taxon>Bacteria</taxon>
        <taxon>Bacillati</taxon>
        <taxon>Bacillota</taxon>
        <taxon>Clostridia</taxon>
        <taxon>Lachnospirales</taxon>
        <taxon>Lachnospiraceae</taxon>
        <taxon>Mediterraneibacter</taxon>
    </lineage>
</organism>
<dbReference type="InterPro" id="IPR000835">
    <property type="entry name" value="HTH_MarR-typ"/>
</dbReference>
<evidence type="ECO:0000259" key="1">
    <source>
        <dbReference type="PROSITE" id="PS50995"/>
    </source>
</evidence>
<sequence length="158" mass="18012">MTIQKTLQKDSVLIGQLELYNRLWKEQDDIWQKAARKSGLPRTSYWILYTIVVTAPAPLSQADLCENWYFPRQTVNSAVKKLVSDGLVSLFTQKGSGNIKYLRLTPKGEELAAAYVAPLVQADIHSFSAFSAEERSLLLKLMQQQLTSLKEYSEQLWN</sequence>
<evidence type="ECO:0000313" key="7">
    <source>
        <dbReference type="Proteomes" id="UP000285832"/>
    </source>
</evidence>
<evidence type="ECO:0000313" key="2">
    <source>
        <dbReference type="EMBL" id="RGK41601.1"/>
    </source>
</evidence>
<dbReference type="Pfam" id="PF12802">
    <property type="entry name" value="MarR_2"/>
    <property type="match status" value="1"/>
</dbReference>
<dbReference type="Proteomes" id="UP000285832">
    <property type="component" value="Unassembled WGS sequence"/>
</dbReference>
<dbReference type="InterPro" id="IPR036388">
    <property type="entry name" value="WH-like_DNA-bd_sf"/>
</dbReference>
<dbReference type="EMBL" id="QRMI01000023">
    <property type="protein sequence ID" value="RHJ60435.1"/>
    <property type="molecule type" value="Genomic_DNA"/>
</dbReference>
<reference evidence="5 6" key="1">
    <citation type="submission" date="2018-08" db="EMBL/GenBank/DDBJ databases">
        <title>A genome reference for cultivated species of the human gut microbiota.</title>
        <authorList>
            <person name="Zou Y."/>
            <person name="Xue W."/>
            <person name="Luo G."/>
        </authorList>
    </citation>
    <scope>NUCLEOTIDE SEQUENCE [LARGE SCALE GENOMIC DNA]</scope>
    <source>
        <strain evidence="4 7">AM09-9</strain>
        <strain evidence="3 6">AM25-1LB</strain>
        <strain evidence="2 5">TF11-7</strain>
    </source>
</reference>
<name>A0A3E4LVW1_9FIRM</name>
<accession>A0A3E4LVW1</accession>
<evidence type="ECO:0000313" key="4">
    <source>
        <dbReference type="EMBL" id="RHJ60435.1"/>
    </source>
</evidence>
<dbReference type="RefSeq" id="WP_117687790.1">
    <property type="nucleotide sequence ID" value="NZ_CAJMJQ010000004.1"/>
</dbReference>
<dbReference type="Proteomes" id="UP000284902">
    <property type="component" value="Unassembled WGS sequence"/>
</dbReference>
<feature type="domain" description="HTH marR-type" evidence="1">
    <location>
        <begin position="10"/>
        <end position="147"/>
    </location>
</feature>
<comment type="caution">
    <text evidence="2">The sequence shown here is derived from an EMBL/GenBank/DDBJ whole genome shotgun (WGS) entry which is preliminary data.</text>
</comment>
<dbReference type="SUPFAM" id="SSF46785">
    <property type="entry name" value="Winged helix' DNA-binding domain"/>
    <property type="match status" value="1"/>
</dbReference>
<dbReference type="GO" id="GO:0003700">
    <property type="term" value="F:DNA-binding transcription factor activity"/>
    <property type="evidence" value="ECO:0007669"/>
    <property type="project" value="InterPro"/>
</dbReference>
<protein>
    <submittedName>
        <fullName evidence="2">MarR family transcriptional regulator</fullName>
    </submittedName>
</protein>
<dbReference type="Gene3D" id="1.10.10.10">
    <property type="entry name" value="Winged helix-like DNA-binding domain superfamily/Winged helix DNA-binding domain"/>
    <property type="match status" value="1"/>
</dbReference>